<proteinExistence type="predicted"/>
<dbReference type="InterPro" id="IPR017896">
    <property type="entry name" value="4Fe4S_Fe-S-bd"/>
</dbReference>
<evidence type="ECO:0000313" key="5">
    <source>
        <dbReference type="EMBL" id="SDK34072.1"/>
    </source>
</evidence>
<dbReference type="STRING" id="246191.SAMN05660337_0141"/>
<dbReference type="SUPFAM" id="SSF46548">
    <property type="entry name" value="alpha-helical ferredoxin"/>
    <property type="match status" value="1"/>
</dbReference>
<name>A0A1G9B3E8_9BACT</name>
<evidence type="ECO:0000313" key="6">
    <source>
        <dbReference type="Proteomes" id="UP000199053"/>
    </source>
</evidence>
<keyword evidence="2" id="KW-0408">Iron</keyword>
<dbReference type="PANTHER" id="PTHR40447:SF1">
    <property type="entry name" value="ANAEROBIC SULFITE REDUCTASE SUBUNIT A"/>
    <property type="match status" value="1"/>
</dbReference>
<dbReference type="Proteomes" id="UP000199053">
    <property type="component" value="Unassembled WGS sequence"/>
</dbReference>
<dbReference type="InterPro" id="IPR009051">
    <property type="entry name" value="Helical_ferredxn"/>
</dbReference>
<evidence type="ECO:0000256" key="2">
    <source>
        <dbReference type="ARBA" id="ARBA00023004"/>
    </source>
</evidence>
<keyword evidence="1" id="KW-0479">Metal-binding</keyword>
<dbReference type="OrthoDB" id="9795302at2"/>
<keyword evidence="3" id="KW-0411">Iron-sulfur</keyword>
<evidence type="ECO:0000256" key="1">
    <source>
        <dbReference type="ARBA" id="ARBA00022723"/>
    </source>
</evidence>
<organism evidence="5 6">
    <name type="scientific">Maridesulfovibrio ferrireducens</name>
    <dbReference type="NCBI Taxonomy" id="246191"/>
    <lineage>
        <taxon>Bacteria</taxon>
        <taxon>Pseudomonadati</taxon>
        <taxon>Thermodesulfobacteriota</taxon>
        <taxon>Desulfovibrionia</taxon>
        <taxon>Desulfovibrionales</taxon>
        <taxon>Desulfovibrionaceae</taxon>
        <taxon>Maridesulfovibrio</taxon>
    </lineage>
</organism>
<evidence type="ECO:0000256" key="3">
    <source>
        <dbReference type="ARBA" id="ARBA00023014"/>
    </source>
</evidence>
<dbReference type="GO" id="GO:0046872">
    <property type="term" value="F:metal ion binding"/>
    <property type="evidence" value="ECO:0007669"/>
    <property type="project" value="UniProtKB-KW"/>
</dbReference>
<feature type="domain" description="4Fe-4S ferredoxin-type" evidence="4">
    <location>
        <begin position="309"/>
        <end position="334"/>
    </location>
</feature>
<dbReference type="PANTHER" id="PTHR40447">
    <property type="entry name" value="ANAEROBIC SULFITE REDUCTASE SUBUNIT A"/>
    <property type="match status" value="1"/>
</dbReference>
<dbReference type="EMBL" id="FNGA01000001">
    <property type="protein sequence ID" value="SDK34072.1"/>
    <property type="molecule type" value="Genomic_DNA"/>
</dbReference>
<dbReference type="PROSITE" id="PS00198">
    <property type="entry name" value="4FE4S_FER_1"/>
    <property type="match status" value="2"/>
</dbReference>
<dbReference type="PROSITE" id="PS51379">
    <property type="entry name" value="4FE4S_FER_2"/>
    <property type="match status" value="2"/>
</dbReference>
<dbReference type="Pfam" id="PF17179">
    <property type="entry name" value="Fer4_22"/>
    <property type="match status" value="1"/>
</dbReference>
<gene>
    <name evidence="5" type="ORF">SAMN05660337_0141</name>
</gene>
<evidence type="ECO:0000259" key="4">
    <source>
        <dbReference type="PROSITE" id="PS51379"/>
    </source>
</evidence>
<dbReference type="GO" id="GO:0051536">
    <property type="term" value="F:iron-sulfur cluster binding"/>
    <property type="evidence" value="ECO:0007669"/>
    <property type="project" value="UniProtKB-KW"/>
</dbReference>
<dbReference type="AlphaFoldDB" id="A0A1G9B3E8"/>
<dbReference type="RefSeq" id="WP_092157258.1">
    <property type="nucleotide sequence ID" value="NZ_FNGA01000001.1"/>
</dbReference>
<sequence>MAQTKFIKKESLSAWLEELGQDHEVLAPRFEGDSIIFRPYDSEKGFFIDREATAPPKKAIFPQSETLLEYSQIKDMENLSKIAMDVKETIPTTSYVVFGNRPCDARGFTMFDRVYLNGDKVDVYYKARRENTYFITLSCEKGEATCFCNAVGSGPSDPSGSDLLMTPVKDGYYIESISKRGEELLKSSLLTDGSKMKAEAEKYKKAADASMNKAPDFAGSPEKLLAVFDNGAFWEEMSDKCISCGACTYLCPTCYCFNITDEANGLKGTRIRSWDNCMSAQFTSEASGHNPRPAKANRLKNRVGHKFSYYPDLHDGVISCCGCGRCIKSCPVGVDIRQIVLSAIAYKPATKKEA</sequence>
<keyword evidence="6" id="KW-1185">Reference proteome</keyword>
<accession>A0A1G9B3E8</accession>
<dbReference type="Gene3D" id="1.10.1060.10">
    <property type="entry name" value="Alpha-helical ferredoxin"/>
    <property type="match status" value="1"/>
</dbReference>
<dbReference type="InterPro" id="IPR017900">
    <property type="entry name" value="4Fe4S_Fe_S_CS"/>
</dbReference>
<protein>
    <submittedName>
        <fullName evidence="5">4Fe-4S dicluster domain-containing protein</fullName>
    </submittedName>
</protein>
<feature type="domain" description="4Fe-4S ferredoxin-type" evidence="4">
    <location>
        <begin position="230"/>
        <end position="262"/>
    </location>
</feature>
<reference evidence="6" key="1">
    <citation type="submission" date="2016-10" db="EMBL/GenBank/DDBJ databases">
        <authorList>
            <person name="Varghese N."/>
            <person name="Submissions S."/>
        </authorList>
    </citation>
    <scope>NUCLEOTIDE SEQUENCE [LARGE SCALE GENOMIC DNA]</scope>
    <source>
        <strain evidence="6">DSM 16995</strain>
    </source>
</reference>